<evidence type="ECO:0000313" key="2">
    <source>
        <dbReference type="Proteomes" id="UP000824469"/>
    </source>
</evidence>
<name>A0AA38L8T8_TAXCH</name>
<dbReference type="AlphaFoldDB" id="A0AA38L8T8"/>
<accession>A0AA38L8T8</accession>
<protein>
    <submittedName>
        <fullName evidence="1">Uncharacterized protein</fullName>
    </submittedName>
</protein>
<feature type="non-terminal residue" evidence="1">
    <location>
        <position position="65"/>
    </location>
</feature>
<dbReference type="Proteomes" id="UP000824469">
    <property type="component" value="Unassembled WGS sequence"/>
</dbReference>
<comment type="caution">
    <text evidence="1">The sequence shown here is derived from an EMBL/GenBank/DDBJ whole genome shotgun (WGS) entry which is preliminary data.</text>
</comment>
<organism evidence="1 2">
    <name type="scientific">Taxus chinensis</name>
    <name type="common">Chinese yew</name>
    <name type="synonym">Taxus wallichiana var. chinensis</name>
    <dbReference type="NCBI Taxonomy" id="29808"/>
    <lineage>
        <taxon>Eukaryota</taxon>
        <taxon>Viridiplantae</taxon>
        <taxon>Streptophyta</taxon>
        <taxon>Embryophyta</taxon>
        <taxon>Tracheophyta</taxon>
        <taxon>Spermatophyta</taxon>
        <taxon>Pinopsida</taxon>
        <taxon>Pinidae</taxon>
        <taxon>Conifers II</taxon>
        <taxon>Cupressales</taxon>
        <taxon>Taxaceae</taxon>
        <taxon>Taxus</taxon>
    </lineage>
</organism>
<sequence length="65" mass="7051">MDSCMFEKMGGLREGFESVVSAALATECLAKDCILVAKAQVKEKESTIFGSRAWADVVKIPPDKN</sequence>
<evidence type="ECO:0000313" key="1">
    <source>
        <dbReference type="EMBL" id="KAH9311677.1"/>
    </source>
</evidence>
<gene>
    <name evidence="1" type="ORF">KI387_026712</name>
</gene>
<proteinExistence type="predicted"/>
<reference evidence="1 2" key="1">
    <citation type="journal article" date="2021" name="Nat. Plants">
        <title>The Taxus genome provides insights into paclitaxel biosynthesis.</title>
        <authorList>
            <person name="Xiong X."/>
            <person name="Gou J."/>
            <person name="Liao Q."/>
            <person name="Li Y."/>
            <person name="Zhou Q."/>
            <person name="Bi G."/>
            <person name="Li C."/>
            <person name="Du R."/>
            <person name="Wang X."/>
            <person name="Sun T."/>
            <person name="Guo L."/>
            <person name="Liang H."/>
            <person name="Lu P."/>
            <person name="Wu Y."/>
            <person name="Zhang Z."/>
            <person name="Ro D.K."/>
            <person name="Shang Y."/>
            <person name="Huang S."/>
            <person name="Yan J."/>
        </authorList>
    </citation>
    <scope>NUCLEOTIDE SEQUENCE [LARGE SCALE GENOMIC DNA]</scope>
    <source>
        <strain evidence="1">Ta-2019</strain>
    </source>
</reference>
<dbReference type="EMBL" id="JAHRHJ020000006">
    <property type="protein sequence ID" value="KAH9311677.1"/>
    <property type="molecule type" value="Genomic_DNA"/>
</dbReference>
<keyword evidence="2" id="KW-1185">Reference proteome</keyword>